<proteinExistence type="predicted"/>
<keyword evidence="1" id="KW-0732">Signal</keyword>
<evidence type="ECO:0000313" key="3">
    <source>
        <dbReference type="Proteomes" id="UP001431217"/>
    </source>
</evidence>
<evidence type="ECO:0000256" key="1">
    <source>
        <dbReference type="SAM" id="SignalP"/>
    </source>
</evidence>
<keyword evidence="3" id="KW-1185">Reference proteome</keyword>
<protein>
    <recommendedName>
        <fullName evidence="4">Secreted protein</fullName>
    </recommendedName>
</protein>
<dbReference type="Proteomes" id="UP001431217">
    <property type="component" value="Unassembled WGS sequence"/>
</dbReference>
<name>A0ABT0MIU9_9GAMM</name>
<accession>A0ABT0MIU9</accession>
<comment type="caution">
    <text evidence="2">The sequence shown here is derived from an EMBL/GenBank/DDBJ whole genome shotgun (WGS) entry which is preliminary data.</text>
</comment>
<sequence>MRNILGVLAVLGALALAPKVANAQSVTIACEPSNLCFSDATGISYNSIAWQATTTGTDAIFPASCANKEVCRFYCPRKPGFINIKVNYVLNGQVAGSASARARCTAQDI</sequence>
<dbReference type="EMBL" id="JAMBEP010000001">
    <property type="protein sequence ID" value="MCL1634806.1"/>
    <property type="molecule type" value="Genomic_DNA"/>
</dbReference>
<reference evidence="2 3" key="1">
    <citation type="submission" date="2022-05" db="EMBL/GenBank/DDBJ databases">
        <title>Luteimonas sp. SX5, whole genome shotgun sequencing project.</title>
        <authorList>
            <person name="Zhao G."/>
            <person name="Shen L."/>
        </authorList>
    </citation>
    <scope>NUCLEOTIDE SEQUENCE [LARGE SCALE GENOMIC DNA]</scope>
    <source>
        <strain evidence="2 3">SX5</strain>
    </source>
</reference>
<evidence type="ECO:0000313" key="2">
    <source>
        <dbReference type="EMBL" id="MCL1634806.1"/>
    </source>
</evidence>
<dbReference type="RefSeq" id="WP_249473481.1">
    <property type="nucleotide sequence ID" value="NZ_JAMBEP010000001.1"/>
</dbReference>
<evidence type="ECO:0008006" key="4">
    <source>
        <dbReference type="Google" id="ProtNLM"/>
    </source>
</evidence>
<feature type="signal peptide" evidence="1">
    <location>
        <begin position="1"/>
        <end position="23"/>
    </location>
</feature>
<dbReference type="PROSITE" id="PS51257">
    <property type="entry name" value="PROKAR_LIPOPROTEIN"/>
    <property type="match status" value="1"/>
</dbReference>
<gene>
    <name evidence="2" type="ORF">M2650_09205</name>
</gene>
<feature type="chain" id="PRO_5047214488" description="Secreted protein" evidence="1">
    <location>
        <begin position="24"/>
        <end position="109"/>
    </location>
</feature>
<organism evidence="2 3">
    <name type="scientific">Luteimonas galliterrae</name>
    <dbReference type="NCBI Taxonomy" id="2940486"/>
    <lineage>
        <taxon>Bacteria</taxon>
        <taxon>Pseudomonadati</taxon>
        <taxon>Pseudomonadota</taxon>
        <taxon>Gammaproteobacteria</taxon>
        <taxon>Lysobacterales</taxon>
        <taxon>Lysobacteraceae</taxon>
        <taxon>Luteimonas</taxon>
    </lineage>
</organism>